<reference evidence="13 14" key="1">
    <citation type="submission" date="2018-05" db="EMBL/GenBank/DDBJ databases">
        <title>Genome sequencing of Flavobacterium sp. HYN0049.</title>
        <authorList>
            <person name="Yi H."/>
            <person name="Baek C."/>
        </authorList>
    </citation>
    <scope>NUCLEOTIDE SEQUENCE [LARGE SCALE GENOMIC DNA]</scope>
    <source>
        <strain evidence="13 14">HYN0049</strain>
    </source>
</reference>
<accession>A0A2S1SFZ8</accession>
<keyword evidence="7 11" id="KW-0862">Zinc</keyword>
<feature type="transmembrane region" description="Helical" evidence="11">
    <location>
        <begin position="12"/>
        <end position="32"/>
    </location>
</feature>
<dbReference type="GO" id="GO:0004222">
    <property type="term" value="F:metalloendopeptidase activity"/>
    <property type="evidence" value="ECO:0007669"/>
    <property type="project" value="InterPro"/>
</dbReference>
<dbReference type="InterPro" id="IPR004387">
    <property type="entry name" value="Pept_M50_Zn"/>
</dbReference>
<dbReference type="Gene3D" id="2.30.42.10">
    <property type="match status" value="2"/>
</dbReference>
<dbReference type="PANTHER" id="PTHR42837:SF2">
    <property type="entry name" value="MEMBRANE METALLOPROTEASE ARASP2, CHLOROPLASTIC-RELATED"/>
    <property type="match status" value="1"/>
</dbReference>
<evidence type="ECO:0000256" key="7">
    <source>
        <dbReference type="ARBA" id="ARBA00022833"/>
    </source>
</evidence>
<evidence type="ECO:0000256" key="9">
    <source>
        <dbReference type="ARBA" id="ARBA00023049"/>
    </source>
</evidence>
<dbReference type="GO" id="GO:0046872">
    <property type="term" value="F:metal ion binding"/>
    <property type="evidence" value="ECO:0007669"/>
    <property type="project" value="UniProtKB-KW"/>
</dbReference>
<feature type="domain" description="Peptidase M50" evidence="12">
    <location>
        <begin position="10"/>
        <end position="432"/>
    </location>
</feature>
<keyword evidence="6 11" id="KW-0378">Hydrolase</keyword>
<dbReference type="NCBIfam" id="TIGR00054">
    <property type="entry name" value="RIP metalloprotease RseP"/>
    <property type="match status" value="1"/>
</dbReference>
<organism evidence="13 14">
    <name type="scientific">Flavobacterium pallidum</name>
    <dbReference type="NCBI Taxonomy" id="2172098"/>
    <lineage>
        <taxon>Bacteria</taxon>
        <taxon>Pseudomonadati</taxon>
        <taxon>Bacteroidota</taxon>
        <taxon>Flavobacteriia</taxon>
        <taxon>Flavobacteriales</taxon>
        <taxon>Flavobacteriaceae</taxon>
        <taxon>Flavobacterium</taxon>
    </lineage>
</organism>
<dbReference type="RefSeq" id="WP_108903093.1">
    <property type="nucleotide sequence ID" value="NZ_CP029187.1"/>
</dbReference>
<name>A0A2S1SFZ8_9FLAO</name>
<dbReference type="EMBL" id="CP029187">
    <property type="protein sequence ID" value="AWI25299.1"/>
    <property type="molecule type" value="Genomic_DNA"/>
</dbReference>
<evidence type="ECO:0000256" key="2">
    <source>
        <dbReference type="ARBA" id="ARBA00004141"/>
    </source>
</evidence>
<dbReference type="GO" id="GO:0006508">
    <property type="term" value="P:proteolysis"/>
    <property type="evidence" value="ECO:0007669"/>
    <property type="project" value="UniProtKB-KW"/>
</dbReference>
<evidence type="ECO:0000256" key="1">
    <source>
        <dbReference type="ARBA" id="ARBA00001947"/>
    </source>
</evidence>
<keyword evidence="8 11" id="KW-1133">Transmembrane helix</keyword>
<dbReference type="InterPro" id="IPR036034">
    <property type="entry name" value="PDZ_sf"/>
</dbReference>
<evidence type="ECO:0000256" key="6">
    <source>
        <dbReference type="ARBA" id="ARBA00022801"/>
    </source>
</evidence>
<gene>
    <name evidence="13" type="primary">rseP</name>
    <name evidence="13" type="ORF">HYN49_04960</name>
</gene>
<evidence type="ECO:0000256" key="8">
    <source>
        <dbReference type="ARBA" id="ARBA00022989"/>
    </source>
</evidence>
<keyword evidence="5 11" id="KW-0812">Transmembrane</keyword>
<comment type="subcellular location">
    <subcellularLocation>
        <location evidence="2">Membrane</location>
        <topology evidence="2">Multi-pass membrane protein</topology>
    </subcellularLocation>
</comment>
<dbReference type="AlphaFoldDB" id="A0A2S1SFZ8"/>
<keyword evidence="10 11" id="KW-0472">Membrane</keyword>
<keyword evidence="9 11" id="KW-0482">Metalloprotease</keyword>
<feature type="transmembrane region" description="Helical" evidence="11">
    <location>
        <begin position="103"/>
        <end position="128"/>
    </location>
</feature>
<feature type="transmembrane region" description="Helical" evidence="11">
    <location>
        <begin position="417"/>
        <end position="436"/>
    </location>
</feature>
<dbReference type="KEGG" id="fpal:HYN49_04960"/>
<dbReference type="CDD" id="cd06163">
    <property type="entry name" value="S2P-M50_PDZ_RseP-like"/>
    <property type="match status" value="1"/>
</dbReference>
<evidence type="ECO:0000256" key="5">
    <source>
        <dbReference type="ARBA" id="ARBA00022692"/>
    </source>
</evidence>
<comment type="similarity">
    <text evidence="3 11">Belongs to the peptidase M50B family.</text>
</comment>
<dbReference type="Proteomes" id="UP000244937">
    <property type="component" value="Chromosome"/>
</dbReference>
<dbReference type="OrthoDB" id="9782003at2"/>
<sequence length="447" mass="50173">MEILIKLSQFLLSLSLLIILHELGHFIPAKLFKTRVEKFYLFFDIKFSLLKKQIGETVYGIGWLPLGGYVKISGMIDESMDTEQMALPPQPWEFRSKPAWQRLIIMLGGVTVNFILAFIIYIGMAYAYGDMYIKNSEAKDGIWVTNPVLEKAGIHTGDKIIAVDGRKIEHFHDLSEAIIMGKNVEVERNGSMQTVALPDNFIANVLDQDKKSTVELRIPFVISDVSGTSANKEALKSKDIVTSLNNQPLHYADEMESRLNALKGQTVPATVKRDGKEVAISLKVSDSGKLGIQYPNRLPVDNLEKLGIYKISREEYGFFESIPVGLERGADQLAKYGRQLKAIFSPKTGAYKGVGGFKAIFDIFPESWSWEMFWSITALLSIMLGVMNLLPIPALDGGHVMFLLYEMISGRKPSDKFLERAQMVGIFLLLALLLFANGNDIYKWITK</sequence>
<dbReference type="GO" id="GO:0016020">
    <property type="term" value="C:membrane"/>
    <property type="evidence" value="ECO:0007669"/>
    <property type="project" value="UniProtKB-SubCell"/>
</dbReference>
<protein>
    <recommendedName>
        <fullName evidence="11">Zinc metalloprotease</fullName>
        <ecNumber evidence="11">3.4.24.-</ecNumber>
    </recommendedName>
</protein>
<dbReference type="EC" id="3.4.24.-" evidence="11"/>
<evidence type="ECO:0000256" key="4">
    <source>
        <dbReference type="ARBA" id="ARBA00022670"/>
    </source>
</evidence>
<dbReference type="PANTHER" id="PTHR42837">
    <property type="entry name" value="REGULATOR OF SIGMA-E PROTEASE RSEP"/>
    <property type="match status" value="1"/>
</dbReference>
<comment type="cofactor">
    <cofactor evidence="1 11">
        <name>Zn(2+)</name>
        <dbReference type="ChEBI" id="CHEBI:29105"/>
    </cofactor>
</comment>
<feature type="transmembrane region" description="Helical" evidence="11">
    <location>
        <begin position="372"/>
        <end position="405"/>
    </location>
</feature>
<proteinExistence type="inferred from homology"/>
<keyword evidence="4 13" id="KW-0645">Protease</keyword>
<dbReference type="SUPFAM" id="SSF50156">
    <property type="entry name" value="PDZ domain-like"/>
    <property type="match status" value="2"/>
</dbReference>
<evidence type="ECO:0000313" key="13">
    <source>
        <dbReference type="EMBL" id="AWI25299.1"/>
    </source>
</evidence>
<keyword evidence="11" id="KW-0479">Metal-binding</keyword>
<evidence type="ECO:0000259" key="12">
    <source>
        <dbReference type="Pfam" id="PF02163"/>
    </source>
</evidence>
<evidence type="ECO:0000256" key="10">
    <source>
        <dbReference type="ARBA" id="ARBA00023136"/>
    </source>
</evidence>
<dbReference type="Pfam" id="PF02163">
    <property type="entry name" value="Peptidase_M50"/>
    <property type="match status" value="1"/>
</dbReference>
<evidence type="ECO:0000256" key="11">
    <source>
        <dbReference type="RuleBase" id="RU362031"/>
    </source>
</evidence>
<keyword evidence="14" id="KW-1185">Reference proteome</keyword>
<dbReference type="InterPro" id="IPR008915">
    <property type="entry name" value="Peptidase_M50"/>
</dbReference>
<evidence type="ECO:0000313" key="14">
    <source>
        <dbReference type="Proteomes" id="UP000244937"/>
    </source>
</evidence>
<evidence type="ECO:0000256" key="3">
    <source>
        <dbReference type="ARBA" id="ARBA00007931"/>
    </source>
</evidence>